<organism evidence="1 2">
    <name type="scientific">Morella rubra</name>
    <name type="common">Chinese bayberry</name>
    <dbReference type="NCBI Taxonomy" id="262757"/>
    <lineage>
        <taxon>Eukaryota</taxon>
        <taxon>Viridiplantae</taxon>
        <taxon>Streptophyta</taxon>
        <taxon>Embryophyta</taxon>
        <taxon>Tracheophyta</taxon>
        <taxon>Spermatophyta</taxon>
        <taxon>Magnoliopsida</taxon>
        <taxon>eudicotyledons</taxon>
        <taxon>Gunneridae</taxon>
        <taxon>Pentapetalae</taxon>
        <taxon>rosids</taxon>
        <taxon>fabids</taxon>
        <taxon>Fagales</taxon>
        <taxon>Myricaceae</taxon>
        <taxon>Morella</taxon>
    </lineage>
</organism>
<dbReference type="EMBL" id="RXIC02000023">
    <property type="protein sequence ID" value="KAB1212934.1"/>
    <property type="molecule type" value="Genomic_DNA"/>
</dbReference>
<keyword evidence="2" id="KW-1185">Reference proteome</keyword>
<gene>
    <name evidence="1" type="ORF">CJ030_MR5G001856</name>
</gene>
<reference evidence="1 2" key="1">
    <citation type="journal article" date="2019" name="Plant Biotechnol. J.">
        <title>The red bayberry genome and genetic basis of sex determination.</title>
        <authorList>
            <person name="Jia H.M."/>
            <person name="Jia H.J."/>
            <person name="Cai Q.L."/>
            <person name="Wang Y."/>
            <person name="Zhao H.B."/>
            <person name="Yang W.F."/>
            <person name="Wang G.Y."/>
            <person name="Li Y.H."/>
            <person name="Zhan D.L."/>
            <person name="Shen Y.T."/>
            <person name="Niu Q.F."/>
            <person name="Chang L."/>
            <person name="Qiu J."/>
            <person name="Zhao L."/>
            <person name="Xie H.B."/>
            <person name="Fu W.Y."/>
            <person name="Jin J."/>
            <person name="Li X.W."/>
            <person name="Jiao Y."/>
            <person name="Zhou C.C."/>
            <person name="Tu T."/>
            <person name="Chai C.Y."/>
            <person name="Gao J.L."/>
            <person name="Fan L.J."/>
            <person name="van de Weg E."/>
            <person name="Wang J.Y."/>
            <person name="Gao Z.S."/>
        </authorList>
    </citation>
    <scope>NUCLEOTIDE SEQUENCE [LARGE SCALE GENOMIC DNA]</scope>
    <source>
        <tissue evidence="1">Leaves</tissue>
    </source>
</reference>
<sequence length="150" mass="16238">MSAVNKFISSTSKGQDGALTRRFACRAVVAAEEAARALTNNQTEQIRGTSRDGKACSASSLGGLAICESRQPCRGYCEDRSTASLGAVDKLAKEVQELRDDQEKLRTSFEGECTITFLCNKAVVAHMKGVNELLEENKKTLDDFKTVADP</sequence>
<proteinExistence type="predicted"/>
<name>A0A6A1VJG2_9ROSI</name>
<evidence type="ECO:0000313" key="1">
    <source>
        <dbReference type="EMBL" id="KAB1212934.1"/>
    </source>
</evidence>
<accession>A0A6A1VJG2</accession>
<evidence type="ECO:0000313" key="2">
    <source>
        <dbReference type="Proteomes" id="UP000516437"/>
    </source>
</evidence>
<dbReference type="AlphaFoldDB" id="A0A6A1VJG2"/>
<dbReference type="Proteomes" id="UP000516437">
    <property type="component" value="Chromosome 5"/>
</dbReference>
<comment type="caution">
    <text evidence="1">The sequence shown here is derived from an EMBL/GenBank/DDBJ whole genome shotgun (WGS) entry which is preliminary data.</text>
</comment>
<protein>
    <submittedName>
        <fullName evidence="1">Uncharacterized protein</fullName>
    </submittedName>
</protein>